<dbReference type="EMBL" id="CP003218">
    <property type="protein sequence ID" value="AEX04360.1"/>
    <property type="molecule type" value="Genomic_DNA"/>
</dbReference>
<accession>A0A0H3HD54</accession>
<protein>
    <submittedName>
        <fullName evidence="1">Putative monooxygenase</fullName>
    </submittedName>
</protein>
<dbReference type="InterPro" id="IPR014910">
    <property type="entry name" value="YdhR"/>
</dbReference>
<keyword evidence="1" id="KW-0560">Oxidoreductase</keyword>
<organism evidence="1 2">
    <name type="scientific">Klebsiella michiganensis (strain ATCC 8724 / DSM 4798 / JCM 20051 / NBRC 3318 / NRRL B-199 / KCTC 1686 / BUCSAV 143 / CCM 1901)</name>
    <dbReference type="NCBI Taxonomy" id="1006551"/>
    <lineage>
        <taxon>Bacteria</taxon>
        <taxon>Pseudomonadati</taxon>
        <taxon>Pseudomonadota</taxon>
        <taxon>Gammaproteobacteria</taxon>
        <taxon>Enterobacterales</taxon>
        <taxon>Enterobacteriaceae</taxon>
        <taxon>Klebsiella/Raoultella group</taxon>
        <taxon>Klebsiella</taxon>
    </lineage>
</organism>
<name>A0A0H3HD54_KLEM8</name>
<sequence length="102" mass="11531">MSKKLLQLHFAFNGPFGSEMSRQLVELAESINQEPGFIWKVWTESEKNQEAGGIYLFANEETALAYLNKHTARLKSLGVNEVICKIFDVNEPLTALNHGHLQ</sequence>
<dbReference type="Pfam" id="PF08803">
    <property type="entry name" value="ydhR"/>
    <property type="match status" value="1"/>
</dbReference>
<dbReference type="RefSeq" id="WP_014228233.1">
    <property type="nucleotide sequence ID" value="NC_016612.1"/>
</dbReference>
<evidence type="ECO:0000313" key="1">
    <source>
        <dbReference type="EMBL" id="AEX04360.1"/>
    </source>
</evidence>
<dbReference type="KEGG" id="kox:KOX_13180"/>
<proteinExistence type="predicted"/>
<reference evidence="1 2" key="1">
    <citation type="journal article" date="2012" name="J. Bacteriol.">
        <title>Complete genome sequence of Klebsiella oxytoca KCTC 1686, used in production of 2,3-butanediol.</title>
        <authorList>
            <person name="Shin S.H."/>
            <person name="Kim S."/>
            <person name="Kim J.Y."/>
            <person name="Lee S."/>
            <person name="Um Y."/>
            <person name="Oh M.K."/>
            <person name="Kim Y.R."/>
            <person name="Lee J."/>
            <person name="Yang K.S."/>
        </authorList>
    </citation>
    <scope>NUCLEOTIDE SEQUENCE [LARGE SCALE GENOMIC DNA]</scope>
    <source>
        <strain evidence="2">ATCC 8724 / DSM 4798 / JCM 20051 / NBRC 3318 / NRRL B-199 / KCTC 1686</strain>
    </source>
</reference>
<dbReference type="SUPFAM" id="SSF54909">
    <property type="entry name" value="Dimeric alpha+beta barrel"/>
    <property type="match status" value="1"/>
</dbReference>
<dbReference type="Proteomes" id="UP000007843">
    <property type="component" value="Chromosome"/>
</dbReference>
<dbReference type="AlphaFoldDB" id="A0A0H3HD54"/>
<dbReference type="HOGENOM" id="CLU_179942_0_0_6"/>
<dbReference type="NCBIfam" id="NF008333">
    <property type="entry name" value="PRK11118.1"/>
    <property type="match status" value="1"/>
</dbReference>
<dbReference type="InterPro" id="IPR011008">
    <property type="entry name" value="Dimeric_a/b-barrel"/>
</dbReference>
<keyword evidence="1" id="KW-0503">Monooxygenase</keyword>
<dbReference type="GO" id="GO:0004497">
    <property type="term" value="F:monooxygenase activity"/>
    <property type="evidence" value="ECO:0007669"/>
    <property type="project" value="UniProtKB-KW"/>
</dbReference>
<dbReference type="Gene3D" id="3.30.70.100">
    <property type="match status" value="1"/>
</dbReference>
<dbReference type="PANTHER" id="PTHR39169:SF1">
    <property type="entry name" value="MONOOXYGENASE YDHR-RELATED"/>
    <property type="match status" value="1"/>
</dbReference>
<evidence type="ECO:0000313" key="2">
    <source>
        <dbReference type="Proteomes" id="UP000007843"/>
    </source>
</evidence>
<gene>
    <name evidence="1" type="ordered locus">KOX_13180</name>
</gene>
<dbReference type="PANTHER" id="PTHR39169">
    <property type="match status" value="1"/>
</dbReference>